<gene>
    <name evidence="2" type="ORF">P43SY_010813</name>
</gene>
<dbReference type="Proteomes" id="UP001209570">
    <property type="component" value="Unassembled WGS sequence"/>
</dbReference>
<dbReference type="AlphaFoldDB" id="A0AAD5L899"/>
<organism evidence="2 3">
    <name type="scientific">Pythium insidiosum</name>
    <name type="common">Pythiosis disease agent</name>
    <dbReference type="NCBI Taxonomy" id="114742"/>
    <lineage>
        <taxon>Eukaryota</taxon>
        <taxon>Sar</taxon>
        <taxon>Stramenopiles</taxon>
        <taxon>Oomycota</taxon>
        <taxon>Peronosporomycetes</taxon>
        <taxon>Pythiales</taxon>
        <taxon>Pythiaceae</taxon>
        <taxon>Pythium</taxon>
    </lineage>
</organism>
<keyword evidence="1" id="KW-0175">Coiled coil</keyword>
<evidence type="ECO:0000256" key="1">
    <source>
        <dbReference type="SAM" id="Coils"/>
    </source>
</evidence>
<dbReference type="EMBL" id="JAKCXM010002721">
    <property type="protein sequence ID" value="KAJ0390022.1"/>
    <property type="molecule type" value="Genomic_DNA"/>
</dbReference>
<protein>
    <submittedName>
        <fullName evidence="2">Uncharacterized protein</fullName>
    </submittedName>
</protein>
<name>A0AAD5L899_PYTIN</name>
<feature type="coiled-coil region" evidence="1">
    <location>
        <begin position="30"/>
        <end position="124"/>
    </location>
</feature>
<reference evidence="2" key="1">
    <citation type="submission" date="2021-12" db="EMBL/GenBank/DDBJ databases">
        <title>Prjna785345.</title>
        <authorList>
            <person name="Rujirawat T."/>
            <person name="Krajaejun T."/>
        </authorList>
    </citation>
    <scope>NUCLEOTIDE SEQUENCE</scope>
    <source>
        <strain evidence="2">Pi057C3</strain>
    </source>
</reference>
<comment type="caution">
    <text evidence="2">The sequence shown here is derived from an EMBL/GenBank/DDBJ whole genome shotgun (WGS) entry which is preliminary data.</text>
</comment>
<keyword evidence="3" id="KW-1185">Reference proteome</keyword>
<sequence length="141" mass="16361">MTSFVPVQFKSLETANAYIADQSLHWIMSMQRLREELRIVTRRLASAEAANEEMYKDREEAQSLCTATRARFIKFKHEQILHVARLEHARDRALDENDDLRHQLDGLKTTNAALRRKLATLEQRGTTARSGSRRPETACRH</sequence>
<evidence type="ECO:0000313" key="2">
    <source>
        <dbReference type="EMBL" id="KAJ0390022.1"/>
    </source>
</evidence>
<evidence type="ECO:0000313" key="3">
    <source>
        <dbReference type="Proteomes" id="UP001209570"/>
    </source>
</evidence>
<accession>A0AAD5L899</accession>
<proteinExistence type="predicted"/>